<accession>A0A1R4AB05</accession>
<dbReference type="RefSeq" id="XP_021338360.1">
    <property type="nucleotide sequence ID" value="XM_021481755.1"/>
</dbReference>
<evidence type="ECO:0000256" key="7">
    <source>
        <dbReference type="SAM" id="Phobius"/>
    </source>
</evidence>
<reference evidence="9 10" key="1">
    <citation type="journal article" date="2012" name="Nucleic Acids Res.">
        <title>Sequencing of the smallest Apicomplexan genome from the human pathogen Babesia microti.</title>
        <authorList>
            <person name="Cornillot E."/>
            <person name="Hadj-Kaddour K."/>
            <person name="Dassouli A."/>
            <person name="Noel B."/>
            <person name="Ranwez V."/>
            <person name="Vacherie B."/>
            <person name="Augagneur Y."/>
            <person name="Bres V."/>
            <person name="Duclos A."/>
            <person name="Randazzo S."/>
            <person name="Carcy B."/>
            <person name="Debierre-Grockiego F."/>
            <person name="Delbecq S."/>
            <person name="Moubri-Menage K."/>
            <person name="Shams-Eldin H."/>
            <person name="Usmani-Brown S."/>
            <person name="Bringaud F."/>
            <person name="Wincker P."/>
            <person name="Vivares C.P."/>
            <person name="Schwarz R.T."/>
            <person name="Schetters T.P."/>
            <person name="Krause P.J."/>
            <person name="Gorenflot A."/>
            <person name="Berry V."/>
            <person name="Barbe V."/>
            <person name="Ben Mamoun C."/>
        </authorList>
    </citation>
    <scope>NUCLEOTIDE SEQUENCE [LARGE SCALE GENOMIC DNA]</scope>
    <source>
        <strain evidence="9 10">RI</strain>
    </source>
</reference>
<dbReference type="PANTHER" id="PTHR43731:SF14">
    <property type="entry name" value="PRESENILIN-ASSOCIATED RHOMBOID-LIKE PROTEIN, MITOCHONDRIAL"/>
    <property type="match status" value="1"/>
</dbReference>
<keyword evidence="10" id="KW-1185">Reference proteome</keyword>
<evidence type="ECO:0000313" key="10">
    <source>
        <dbReference type="Proteomes" id="UP000002899"/>
    </source>
</evidence>
<dbReference type="EMBL" id="FO082872">
    <property type="protein sequence ID" value="SJK86167.1"/>
    <property type="molecule type" value="Genomic_DNA"/>
</dbReference>
<proteinExistence type="inferred from homology"/>
<dbReference type="SUPFAM" id="SSF144091">
    <property type="entry name" value="Rhomboid-like"/>
    <property type="match status" value="1"/>
</dbReference>
<protein>
    <submittedName>
        <fullName evidence="9">Rhomboid-like protease 6</fullName>
        <ecNumber evidence="9">3.4.21.105</ecNumber>
    </submittedName>
</protein>
<dbReference type="GeneID" id="24424596"/>
<comment type="subcellular location">
    <subcellularLocation>
        <location evidence="1">Membrane</location>
        <topology evidence="1">Multi-pass membrane protein</topology>
    </subcellularLocation>
</comment>
<dbReference type="AlphaFoldDB" id="A0A1R4AB05"/>
<evidence type="ECO:0000259" key="8">
    <source>
        <dbReference type="Pfam" id="PF01694"/>
    </source>
</evidence>
<sequence length="503" mass="57759">MPIEYPQLGRILTHISSKFFNVKHNFLYNQFRSKSHICKQFGLSSLHCNSTIIRGGKAAIISTIGTVTLYYFVDFRSFTCTICETSQFDANNQQINDEDDNLDDDSLIVTFNRTNIDDEYNHIRRQIDVNDEIDEYVSTVTDKDLAIEDLDTFDESEILSTRETTFEKQGPENNKTSDNSDDVIVVTHVTRPIFSDNPLSSINELRVRNSSNRGFKLPDFFSGLFNLFSLEDDGENFITTYFSPKKFLFYTCGTVFLMWAIAENSKNTSLLRFMRRHFIASSESLNSKRYHTLFTAGISHSSFLHLTLNMMMLNMILDEFSKSRGIVNMDFNGISKFFSNIIKGYGNFPTFNLNNSDYVTNFDIYTSFWLSTFVSSLGHSLLYGSPVLGASGGISGLMYLMATTSPNSTFRTIFPIPGIKLSALQIMQVFIAMNLFFITSKRFHTNIAWAAHLFGVATGIVYCWVQRNIFDRQYFKSFTKLSSKYSLQQWSDTLHEIRDRIHF</sequence>
<dbReference type="KEGG" id="bmic:BMR1_02g04085"/>
<keyword evidence="4 9" id="KW-0378">Hydrolase</keyword>
<dbReference type="OrthoDB" id="366411at2759"/>
<comment type="similarity">
    <text evidence="2">Belongs to the peptidase S54 family.</text>
</comment>
<dbReference type="GO" id="GO:0006508">
    <property type="term" value="P:proteolysis"/>
    <property type="evidence" value="ECO:0007669"/>
    <property type="project" value="UniProtKB-KW"/>
</dbReference>
<evidence type="ECO:0000256" key="4">
    <source>
        <dbReference type="ARBA" id="ARBA00022801"/>
    </source>
</evidence>
<evidence type="ECO:0000256" key="1">
    <source>
        <dbReference type="ARBA" id="ARBA00004141"/>
    </source>
</evidence>
<feature type="transmembrane region" description="Helical" evidence="7">
    <location>
        <begin position="381"/>
        <end position="400"/>
    </location>
</feature>
<evidence type="ECO:0000313" key="9">
    <source>
        <dbReference type="EMBL" id="SJK86167.1"/>
    </source>
</evidence>
<dbReference type="GO" id="GO:0004252">
    <property type="term" value="F:serine-type endopeptidase activity"/>
    <property type="evidence" value="ECO:0007669"/>
    <property type="project" value="InterPro"/>
</dbReference>
<dbReference type="Gene3D" id="1.20.1540.10">
    <property type="entry name" value="Rhomboid-like"/>
    <property type="match status" value="1"/>
</dbReference>
<keyword evidence="5 7" id="KW-1133">Transmembrane helix</keyword>
<feature type="transmembrane region" description="Helical" evidence="7">
    <location>
        <begin position="446"/>
        <end position="465"/>
    </location>
</feature>
<dbReference type="InterPro" id="IPR022764">
    <property type="entry name" value="Peptidase_S54_rhomboid_dom"/>
</dbReference>
<evidence type="ECO:0000256" key="3">
    <source>
        <dbReference type="ARBA" id="ARBA00022692"/>
    </source>
</evidence>
<organism evidence="9 10">
    <name type="scientific">Babesia microti (strain RI)</name>
    <dbReference type="NCBI Taxonomy" id="1133968"/>
    <lineage>
        <taxon>Eukaryota</taxon>
        <taxon>Sar</taxon>
        <taxon>Alveolata</taxon>
        <taxon>Apicomplexa</taxon>
        <taxon>Aconoidasida</taxon>
        <taxon>Piroplasmida</taxon>
        <taxon>Babesiidae</taxon>
        <taxon>Babesia</taxon>
    </lineage>
</organism>
<dbReference type="EC" id="3.4.21.105" evidence="9"/>
<feature type="transmembrane region" description="Helical" evidence="7">
    <location>
        <begin position="421"/>
        <end position="440"/>
    </location>
</feature>
<dbReference type="InterPro" id="IPR050925">
    <property type="entry name" value="Rhomboid_protease_S54"/>
</dbReference>
<dbReference type="VEuPathDB" id="PiroplasmaDB:BMR1_02g04085"/>
<evidence type="ECO:0000256" key="6">
    <source>
        <dbReference type="ARBA" id="ARBA00023136"/>
    </source>
</evidence>
<feature type="domain" description="Peptidase S54 rhomboid" evidence="8">
    <location>
        <begin position="367"/>
        <end position="466"/>
    </location>
</feature>
<dbReference type="InterPro" id="IPR035952">
    <property type="entry name" value="Rhomboid-like_sf"/>
</dbReference>
<dbReference type="Pfam" id="PF01694">
    <property type="entry name" value="Rhomboid"/>
    <property type="match status" value="1"/>
</dbReference>
<dbReference type="Proteomes" id="UP000002899">
    <property type="component" value="Chromosome II"/>
</dbReference>
<evidence type="ECO:0000256" key="2">
    <source>
        <dbReference type="ARBA" id="ARBA00009045"/>
    </source>
</evidence>
<keyword evidence="3 7" id="KW-0812">Transmembrane</keyword>
<name>A0A1R4AB05_BABMR</name>
<reference evidence="9 10" key="2">
    <citation type="journal article" date="2013" name="PLoS ONE">
        <title>Whole genome mapping and re-organization of the nuclear and mitochondrial genomes of Babesia microti isolates.</title>
        <authorList>
            <person name="Cornillot E."/>
            <person name="Dassouli A."/>
            <person name="Garg A."/>
            <person name="Pachikara N."/>
            <person name="Randazzo S."/>
            <person name="Depoix D."/>
            <person name="Carcy B."/>
            <person name="Delbecq S."/>
            <person name="Frutos R."/>
            <person name="Silva J.C."/>
            <person name="Sutton R."/>
            <person name="Krause P.J."/>
            <person name="Mamoun C.B."/>
        </authorList>
    </citation>
    <scope>NUCLEOTIDE SEQUENCE [LARGE SCALE GENOMIC DNA]</scope>
    <source>
        <strain evidence="9 10">RI</strain>
    </source>
</reference>
<dbReference type="PANTHER" id="PTHR43731">
    <property type="entry name" value="RHOMBOID PROTEASE"/>
    <property type="match status" value="1"/>
</dbReference>
<keyword evidence="6 7" id="KW-0472">Membrane</keyword>
<gene>
    <name evidence="9" type="ORF">BMR1_02g04085</name>
</gene>
<dbReference type="GO" id="GO:0016020">
    <property type="term" value="C:membrane"/>
    <property type="evidence" value="ECO:0007669"/>
    <property type="project" value="UniProtKB-SubCell"/>
</dbReference>
<evidence type="ECO:0000256" key="5">
    <source>
        <dbReference type="ARBA" id="ARBA00022989"/>
    </source>
</evidence>
<reference evidence="9 10" key="3">
    <citation type="journal article" date="2016" name="Sci. Rep.">
        <title>Genome-wide diversity and gene expression profiling of Babesia microti isolates identify polymorphic genes that mediate host-pathogen interactions.</title>
        <authorList>
            <person name="Silva J.C."/>
            <person name="Cornillot E."/>
            <person name="McCracken C."/>
            <person name="Usmani-Brown S."/>
            <person name="Dwivedi A."/>
            <person name="Ifeonu O.O."/>
            <person name="Crabtree J."/>
            <person name="Gotia H.T."/>
            <person name="Virji A.Z."/>
            <person name="Reynes C."/>
            <person name="Colinge J."/>
            <person name="Kumar V."/>
            <person name="Lawres L."/>
            <person name="Pazzi J.E."/>
            <person name="Pablo J.V."/>
            <person name="Hung C."/>
            <person name="Brancato J."/>
            <person name="Kumari P."/>
            <person name="Orvis J."/>
            <person name="Tretina K."/>
            <person name="Chibucos M."/>
            <person name="Ott S."/>
            <person name="Sadzewicz L."/>
            <person name="Sengamalay N."/>
            <person name="Shetty A.C."/>
            <person name="Su Q."/>
            <person name="Tallon L."/>
            <person name="Fraser C.M."/>
            <person name="Frutos R."/>
            <person name="Molina D.M."/>
            <person name="Krause P.J."/>
            <person name="Ben Mamoun C."/>
        </authorList>
    </citation>
    <scope>NUCLEOTIDE SEQUENCE [LARGE SCALE GENOMIC DNA]</scope>
    <source>
        <strain evidence="9 10">RI</strain>
    </source>
</reference>